<evidence type="ECO:0000256" key="2">
    <source>
        <dbReference type="ARBA" id="ARBA00022833"/>
    </source>
</evidence>
<keyword evidence="2" id="KW-0862">Zinc</keyword>
<reference evidence="6" key="1">
    <citation type="journal article" date="2016" name="PLoS Negl. Trop. Dis.">
        <title>A Deep Insight into the Sialome of Rhodnius neglectus, a Vector of Chagas Disease.</title>
        <authorList>
            <person name="Santiago P.B."/>
            <person name="Assumpcao T.C."/>
            <person name="Araujo C.N."/>
            <person name="Bastos I.M."/>
            <person name="Neves D."/>
            <person name="Silva I.G."/>
            <person name="Charneau S."/>
            <person name="Queiroz R.M."/>
            <person name="Raiol T."/>
            <person name="Oliveira J.V."/>
            <person name="Sousa M.V."/>
            <person name="Calvo E."/>
            <person name="Ribeiro J.M."/>
            <person name="Santana J.M."/>
        </authorList>
    </citation>
    <scope>NUCLEOTIDE SEQUENCE</scope>
    <source>
        <tissue evidence="6">Salivary glands</tissue>
    </source>
</reference>
<dbReference type="EMBL" id="GDKW01000489">
    <property type="protein sequence ID" value="JAI56106.1"/>
    <property type="molecule type" value="mRNA"/>
</dbReference>
<feature type="domain" description="RING-type" evidence="5">
    <location>
        <begin position="557"/>
        <end position="599"/>
    </location>
</feature>
<feature type="transmembrane region" description="Helical" evidence="4">
    <location>
        <begin position="6"/>
        <end position="25"/>
    </location>
</feature>
<dbReference type="GO" id="GO:0004842">
    <property type="term" value="F:ubiquitin-protein transferase activity"/>
    <property type="evidence" value="ECO:0007669"/>
    <property type="project" value="InterPro"/>
</dbReference>
<keyword evidence="4" id="KW-0472">Membrane</keyword>
<evidence type="ECO:0000256" key="4">
    <source>
        <dbReference type="SAM" id="Phobius"/>
    </source>
</evidence>
<proteinExistence type="evidence at transcript level"/>
<sequence length="607" mass="70197">MRSAWVALVLLLTYLLLVFLAFRFLDIMLRYQEGVLTTHTINPILLSVRQLKQLLEVRGVSYTGYVEKQELAHLVEASADVVRDEVEELGEVNLREKERLTSTPNPSHFTGAAHFYEQVEDTKDSVWLVQVIPMTKMDPLLDDYTWTIVRNMLAPFAIRTGIFNCRLDHRLCNSKGWSQPLLLLAMPRGIKPKDRVIMRTCQLTKPNAIFEWLREQLSLRVKKVEEYSDLEKEWLQANNQNATTIESNIGVKVLLLTHLLHPPLFLAALSIKFTGRITFGIFTVKKEDVSKVGKIPSYLIITPDQTIVYGRRKMEHFNLRSMNSFLKAIQPEMNDFFLCSLLLANMFAVFYFLQVIAESWWRMLAAVLWTIVVCNLLLFAAWLVLYGALHWPVTASFCNWCLSAIRMIALSETGSLVRSDWLRLLKSSRLFVCSLFAFGVFARRKVPRSENERGTSWWEIDCLFRQQPPLFSAIGLDPETGVLIERLAVPALWLEPSLIHEYASLLPTHKYRPPQRKLVRKDSPEALQTMMDTEDDNIVTELSRRDLLFDAKEVTECAICLDKYRSGVLLCTLPCSHNYHHKCIFTWLSRNNHHCPICRWPAYKTKI</sequence>
<dbReference type="Pfam" id="PF13639">
    <property type="entry name" value="zf-RING_2"/>
    <property type="match status" value="1"/>
</dbReference>
<dbReference type="GO" id="GO:0036503">
    <property type="term" value="P:ERAD pathway"/>
    <property type="evidence" value="ECO:0007669"/>
    <property type="project" value="TreeGrafter"/>
</dbReference>
<dbReference type="CDD" id="cd16473">
    <property type="entry name" value="RING-H2_RNF103"/>
    <property type="match status" value="1"/>
</dbReference>
<protein>
    <submittedName>
        <fullName evidence="6">Putative ring finger protein</fullName>
    </submittedName>
</protein>
<evidence type="ECO:0000256" key="1">
    <source>
        <dbReference type="ARBA" id="ARBA00022771"/>
    </source>
</evidence>
<feature type="transmembrane region" description="Helical" evidence="4">
    <location>
        <begin position="363"/>
        <end position="384"/>
    </location>
</feature>
<keyword evidence="4" id="KW-0812">Transmembrane</keyword>
<evidence type="ECO:0000259" key="5">
    <source>
        <dbReference type="PROSITE" id="PS50089"/>
    </source>
</evidence>
<dbReference type="GO" id="GO:0005783">
    <property type="term" value="C:endoplasmic reticulum"/>
    <property type="evidence" value="ECO:0007669"/>
    <property type="project" value="TreeGrafter"/>
</dbReference>
<dbReference type="Gene3D" id="3.30.40.10">
    <property type="entry name" value="Zinc/RING finger domain, C3HC4 (zinc finger)"/>
    <property type="match status" value="1"/>
</dbReference>
<dbReference type="PANTHER" id="PTHR15302">
    <property type="entry name" value="E3 UBIQUITIN-PROTEIN LIGASE RNF103"/>
    <property type="match status" value="1"/>
</dbReference>
<dbReference type="GO" id="GO:0008270">
    <property type="term" value="F:zinc ion binding"/>
    <property type="evidence" value="ECO:0007669"/>
    <property type="project" value="UniProtKB-KW"/>
</dbReference>
<keyword evidence="1 3" id="KW-0863">Zinc-finger</keyword>
<dbReference type="AlphaFoldDB" id="A0A0P4VZU4"/>
<name>A0A0P4VZU4_9HEMI</name>
<keyword evidence="4" id="KW-1133">Transmembrane helix</keyword>
<dbReference type="InterPro" id="IPR013083">
    <property type="entry name" value="Znf_RING/FYVE/PHD"/>
</dbReference>
<accession>A0A0P4VZU4</accession>
<dbReference type="SMART" id="SM00184">
    <property type="entry name" value="RING"/>
    <property type="match status" value="1"/>
</dbReference>
<dbReference type="GO" id="GO:0016567">
    <property type="term" value="P:protein ubiquitination"/>
    <property type="evidence" value="ECO:0007669"/>
    <property type="project" value="InterPro"/>
</dbReference>
<feature type="transmembrane region" description="Helical" evidence="4">
    <location>
        <begin position="336"/>
        <end position="357"/>
    </location>
</feature>
<organism evidence="6">
    <name type="scientific">Rhodnius neglectus</name>
    <dbReference type="NCBI Taxonomy" id="72488"/>
    <lineage>
        <taxon>Eukaryota</taxon>
        <taxon>Metazoa</taxon>
        <taxon>Ecdysozoa</taxon>
        <taxon>Arthropoda</taxon>
        <taxon>Hexapoda</taxon>
        <taxon>Insecta</taxon>
        <taxon>Pterygota</taxon>
        <taxon>Neoptera</taxon>
        <taxon>Paraneoptera</taxon>
        <taxon>Hemiptera</taxon>
        <taxon>Heteroptera</taxon>
        <taxon>Panheteroptera</taxon>
        <taxon>Cimicomorpha</taxon>
        <taxon>Reduviidae</taxon>
        <taxon>Triatominae</taxon>
        <taxon>Rhodnius</taxon>
    </lineage>
</organism>
<keyword evidence="1 3" id="KW-0479">Metal-binding</keyword>
<evidence type="ECO:0000313" key="6">
    <source>
        <dbReference type="EMBL" id="JAI56106.1"/>
    </source>
</evidence>
<dbReference type="InterPro" id="IPR042494">
    <property type="entry name" value="RNF103"/>
</dbReference>
<dbReference type="SUPFAM" id="SSF57850">
    <property type="entry name" value="RING/U-box"/>
    <property type="match status" value="1"/>
</dbReference>
<dbReference type="PROSITE" id="PS50089">
    <property type="entry name" value="ZF_RING_2"/>
    <property type="match status" value="1"/>
</dbReference>
<evidence type="ECO:0000256" key="3">
    <source>
        <dbReference type="PROSITE-ProRule" id="PRU00175"/>
    </source>
</evidence>
<dbReference type="PANTHER" id="PTHR15302:SF0">
    <property type="entry name" value="E3 UBIQUITIN-PROTEIN LIGASE RNF103"/>
    <property type="match status" value="1"/>
</dbReference>
<dbReference type="InterPro" id="IPR001841">
    <property type="entry name" value="Znf_RING"/>
</dbReference>